<accession>A0A6M0JWP8</accession>
<evidence type="ECO:0000313" key="2">
    <source>
        <dbReference type="Proteomes" id="UP000483379"/>
    </source>
</evidence>
<comment type="caution">
    <text evidence="1">The sequence shown here is derived from an EMBL/GenBank/DDBJ whole genome shotgun (WGS) entry which is preliminary data.</text>
</comment>
<evidence type="ECO:0000313" key="1">
    <source>
        <dbReference type="EMBL" id="NEV60727.1"/>
    </source>
</evidence>
<dbReference type="AlphaFoldDB" id="A0A6M0JWP8"/>
<name>A0A6M0JWP8_9GAMM</name>
<organism evidence="1 2">
    <name type="scientific">Thiorhodococcus minor</name>
    <dbReference type="NCBI Taxonomy" id="57489"/>
    <lineage>
        <taxon>Bacteria</taxon>
        <taxon>Pseudomonadati</taxon>
        <taxon>Pseudomonadota</taxon>
        <taxon>Gammaproteobacteria</taxon>
        <taxon>Chromatiales</taxon>
        <taxon>Chromatiaceae</taxon>
        <taxon>Thiorhodococcus</taxon>
    </lineage>
</organism>
<reference evidence="1 2" key="1">
    <citation type="submission" date="2020-02" db="EMBL/GenBank/DDBJ databases">
        <title>Genome sequences of Thiorhodococcus mannitoliphagus and Thiorhodococcus minor, purple sulfur photosynthetic bacteria in the gammaproteobacterial family, Chromatiaceae.</title>
        <authorList>
            <person name="Aviles F.A."/>
            <person name="Meyer T.E."/>
            <person name="Kyndt J.A."/>
        </authorList>
    </citation>
    <scope>NUCLEOTIDE SEQUENCE [LARGE SCALE GENOMIC DNA]</scope>
    <source>
        <strain evidence="1 2">DSM 11518</strain>
    </source>
</reference>
<protein>
    <submittedName>
        <fullName evidence="1">Uncharacterized protein</fullName>
    </submittedName>
</protein>
<dbReference type="EMBL" id="JAAIJQ010000004">
    <property type="protein sequence ID" value="NEV60727.1"/>
    <property type="molecule type" value="Genomic_DNA"/>
</dbReference>
<sequence length="60" mass="6346">MIEPGFTNGRWAVMVDKPMETASALVYSKEAGQRYPIEIVSTLAAAASFLGKDLSGQGLA</sequence>
<dbReference type="Proteomes" id="UP000483379">
    <property type="component" value="Unassembled WGS sequence"/>
</dbReference>
<proteinExistence type="predicted"/>
<keyword evidence="2" id="KW-1185">Reference proteome</keyword>
<dbReference type="RefSeq" id="WP_164450769.1">
    <property type="nucleotide sequence ID" value="NZ_JAAIJQ010000004.1"/>
</dbReference>
<gene>
    <name evidence="1" type="ORF">G3446_02255</name>
</gene>